<dbReference type="SUPFAM" id="SSF55729">
    <property type="entry name" value="Acyl-CoA N-acyltransferases (Nat)"/>
    <property type="match status" value="1"/>
</dbReference>
<dbReference type="EMBL" id="CP036298">
    <property type="protein sequence ID" value="QDV24958.1"/>
    <property type="molecule type" value="Genomic_DNA"/>
</dbReference>
<feature type="region of interest" description="Disordered" evidence="1">
    <location>
        <begin position="364"/>
        <end position="383"/>
    </location>
</feature>
<dbReference type="InterPro" id="IPR016181">
    <property type="entry name" value="Acyl_CoA_acyltransferase"/>
</dbReference>
<dbReference type="KEGG" id="ahel:Q31a_32800"/>
<dbReference type="InterPro" id="IPR038740">
    <property type="entry name" value="BioF2-like_GNAT_dom"/>
</dbReference>
<accession>A0A518G8P6</accession>
<gene>
    <name evidence="3" type="ORF">Q31a_32800</name>
</gene>
<evidence type="ECO:0000313" key="3">
    <source>
        <dbReference type="EMBL" id="QDV24958.1"/>
    </source>
</evidence>
<dbReference type="AlphaFoldDB" id="A0A518G8P6"/>
<keyword evidence="4" id="KW-1185">Reference proteome</keyword>
<dbReference type="RefSeq" id="WP_145079374.1">
    <property type="nucleotide sequence ID" value="NZ_CP036298.1"/>
</dbReference>
<dbReference type="Gene3D" id="3.40.630.30">
    <property type="match status" value="1"/>
</dbReference>
<dbReference type="Proteomes" id="UP000318017">
    <property type="component" value="Chromosome"/>
</dbReference>
<proteinExistence type="predicted"/>
<evidence type="ECO:0000259" key="2">
    <source>
        <dbReference type="Pfam" id="PF13480"/>
    </source>
</evidence>
<protein>
    <recommendedName>
        <fullName evidence="2">BioF2-like acetyltransferase domain-containing protein</fullName>
    </recommendedName>
</protein>
<organism evidence="3 4">
    <name type="scientific">Aureliella helgolandensis</name>
    <dbReference type="NCBI Taxonomy" id="2527968"/>
    <lineage>
        <taxon>Bacteria</taxon>
        <taxon>Pseudomonadati</taxon>
        <taxon>Planctomycetota</taxon>
        <taxon>Planctomycetia</taxon>
        <taxon>Pirellulales</taxon>
        <taxon>Pirellulaceae</taxon>
        <taxon>Aureliella</taxon>
    </lineage>
</organism>
<feature type="domain" description="BioF2-like acetyltransferase" evidence="2">
    <location>
        <begin position="174"/>
        <end position="320"/>
    </location>
</feature>
<evidence type="ECO:0000256" key="1">
    <source>
        <dbReference type="SAM" id="MobiDB-lite"/>
    </source>
</evidence>
<dbReference type="Pfam" id="PF13480">
    <property type="entry name" value="Acetyltransf_6"/>
    <property type="match status" value="1"/>
</dbReference>
<dbReference type="OrthoDB" id="9808976at2"/>
<evidence type="ECO:0000313" key="4">
    <source>
        <dbReference type="Proteomes" id="UP000318017"/>
    </source>
</evidence>
<reference evidence="3 4" key="1">
    <citation type="submission" date="2019-02" db="EMBL/GenBank/DDBJ databases">
        <title>Deep-cultivation of Planctomycetes and their phenomic and genomic characterization uncovers novel biology.</title>
        <authorList>
            <person name="Wiegand S."/>
            <person name="Jogler M."/>
            <person name="Boedeker C."/>
            <person name="Pinto D."/>
            <person name="Vollmers J."/>
            <person name="Rivas-Marin E."/>
            <person name="Kohn T."/>
            <person name="Peeters S.H."/>
            <person name="Heuer A."/>
            <person name="Rast P."/>
            <person name="Oberbeckmann S."/>
            <person name="Bunk B."/>
            <person name="Jeske O."/>
            <person name="Meyerdierks A."/>
            <person name="Storesund J.E."/>
            <person name="Kallscheuer N."/>
            <person name="Luecker S."/>
            <person name="Lage O.M."/>
            <person name="Pohl T."/>
            <person name="Merkel B.J."/>
            <person name="Hornburger P."/>
            <person name="Mueller R.-W."/>
            <person name="Bruemmer F."/>
            <person name="Labrenz M."/>
            <person name="Spormann A.M."/>
            <person name="Op den Camp H."/>
            <person name="Overmann J."/>
            <person name="Amann R."/>
            <person name="Jetten M.S.M."/>
            <person name="Mascher T."/>
            <person name="Medema M.H."/>
            <person name="Devos D.P."/>
            <person name="Kaster A.-K."/>
            <person name="Ovreas L."/>
            <person name="Rohde M."/>
            <person name="Galperin M.Y."/>
            <person name="Jogler C."/>
        </authorList>
    </citation>
    <scope>NUCLEOTIDE SEQUENCE [LARGE SCALE GENOMIC DNA]</scope>
    <source>
        <strain evidence="3 4">Q31a</strain>
    </source>
</reference>
<name>A0A518G8P6_9BACT</name>
<sequence length="383" mass="42851">MNAEIVCRTVELAEYTEQWRRLAQTPLQSPEWLLNWWDAYSSPVATLNTLTVCSPSGQLLGLAPLYFRDSWGMGRTLRFLGSGEACSDFQSILCVPGYETPVAAAISQALIDSSGDGGWGICEFEGVGTHDPVLGQVVKNLQTAGYSLDTKQLESTWRVDLQGDWDQVVGRMCKSMRRQTRSLLKQFDGSEALKLTWSDSPTEFAQAFETLQDLHQQRWEQAGKEGCFASSRFSKFTKAACQALHAKRQCSIATLVADQTPVASSLLLHGAQGNYVYQTGRDPNFPTQRYGTMLNALLLREMQHRQFQFVDFLRGNEVYKDRLGAVPSECVRIRVVAPRILPRLRYGAWMLGSRLRRNALALSDPANLDTPPAPSFPKREQAE</sequence>